<evidence type="ECO:0000256" key="6">
    <source>
        <dbReference type="ARBA" id="ARBA00022737"/>
    </source>
</evidence>
<keyword evidence="11 12" id="KW-1208">Phospholipid metabolism</keyword>
<dbReference type="PANTHER" id="PTHR21248:SF22">
    <property type="entry name" value="PHOSPHOLIPASE D"/>
    <property type="match status" value="1"/>
</dbReference>
<feature type="domain" description="PLD phosphodiesterase" evidence="14">
    <location>
        <begin position="217"/>
        <end position="244"/>
    </location>
</feature>
<dbReference type="SMART" id="SM00155">
    <property type="entry name" value="PLDc"/>
    <property type="match status" value="2"/>
</dbReference>
<dbReference type="Proteomes" id="UP000246635">
    <property type="component" value="Unassembled WGS sequence"/>
</dbReference>
<keyword evidence="16" id="KW-1185">Reference proteome</keyword>
<evidence type="ECO:0000256" key="8">
    <source>
        <dbReference type="ARBA" id="ARBA00023098"/>
    </source>
</evidence>
<dbReference type="InterPro" id="IPR025202">
    <property type="entry name" value="PLD-like_dom"/>
</dbReference>
<dbReference type="CDD" id="cd09112">
    <property type="entry name" value="PLDc_CLS_2"/>
    <property type="match status" value="1"/>
</dbReference>
<comment type="subcellular location">
    <subcellularLocation>
        <location evidence="1 12">Cell membrane</location>
        <topology evidence="1 12">Multi-pass membrane protein</topology>
    </subcellularLocation>
</comment>
<name>A0A2V2YPK7_9BACL</name>
<sequence>MTWNSDLTLLLLPINILLAIVVVFMERRNVAATWSWLMVLLFVPVLGFVLYMILGQNLRRRKLYRFDKRDQTAILSLVSEQEQMLSEGWPGDDNGTIAEHRKLIEMNISSARALLTLHNEIDFFTDGLGKFERLLSDIAEAKHSIYMQYYIFNNDEWGRKIRDALIVKAQEGVQVRLLYDDIGSRKLNTKFFKLFDAAGGERAAFFPSRIPYLNYRINYRNHRKIVVIDGLIAYTGGFNVGNEYVGQDPRFGNWRDTHIRLLGEGVPTLQRLFLMDWNLATNQKIQGLPGPLRLPNTKNRLPMQFVAGGPSSQSFHIENALLHMIHSAKHSILLQTPYFIPDESLLSALRVAALSGVQIHIMLPKLADHMFVHWASRYYVGELLSNGIKCYLYTNGFLHAKMMVVDGQIASVGTANFDIRSLKLNFEVNAIIYDQPTAQRLEEIYWRDVEDSEPFTLTDYNNRSAWSKFNESISKLVSPIL</sequence>
<evidence type="ECO:0000256" key="1">
    <source>
        <dbReference type="ARBA" id="ARBA00004651"/>
    </source>
</evidence>
<comment type="catalytic activity">
    <reaction evidence="12">
        <text>2 a 1,2-diacyl-sn-glycero-3-phospho-(1'-sn-glycerol) = a cardiolipin + glycerol</text>
        <dbReference type="Rhea" id="RHEA:31451"/>
        <dbReference type="ChEBI" id="CHEBI:17754"/>
        <dbReference type="ChEBI" id="CHEBI:62237"/>
        <dbReference type="ChEBI" id="CHEBI:64716"/>
    </reaction>
</comment>
<dbReference type="FunFam" id="3.30.870.10:FF:000014">
    <property type="entry name" value="Cardiolipin synthase"/>
    <property type="match status" value="1"/>
</dbReference>
<feature type="domain" description="PLD phosphodiesterase" evidence="14">
    <location>
        <begin position="394"/>
        <end position="421"/>
    </location>
</feature>
<feature type="active site" evidence="12">
    <location>
        <position position="399"/>
    </location>
</feature>
<dbReference type="InterPro" id="IPR022924">
    <property type="entry name" value="Cardiolipin_synthase"/>
</dbReference>
<keyword evidence="10 12" id="KW-0594">Phospholipid biosynthesis</keyword>
<evidence type="ECO:0000259" key="14">
    <source>
        <dbReference type="PROSITE" id="PS50035"/>
    </source>
</evidence>
<organism evidence="15 16">
    <name type="scientific">Paenibacillus cellulosilyticus</name>
    <dbReference type="NCBI Taxonomy" id="375489"/>
    <lineage>
        <taxon>Bacteria</taxon>
        <taxon>Bacillati</taxon>
        <taxon>Bacillota</taxon>
        <taxon>Bacilli</taxon>
        <taxon>Bacillales</taxon>
        <taxon>Paenibacillaceae</taxon>
        <taxon>Paenibacillus</taxon>
    </lineage>
</organism>
<dbReference type="PANTHER" id="PTHR21248">
    <property type="entry name" value="CARDIOLIPIN SYNTHASE"/>
    <property type="match status" value="1"/>
</dbReference>
<dbReference type="EMBL" id="QGTQ01000028">
    <property type="protein sequence ID" value="PWV95307.1"/>
    <property type="molecule type" value="Genomic_DNA"/>
</dbReference>
<feature type="transmembrane region" description="Helical" evidence="12">
    <location>
        <begin position="7"/>
        <end position="25"/>
    </location>
</feature>
<evidence type="ECO:0000256" key="11">
    <source>
        <dbReference type="ARBA" id="ARBA00023264"/>
    </source>
</evidence>
<feature type="active site" evidence="12">
    <location>
        <position position="229"/>
    </location>
</feature>
<dbReference type="EC" id="2.7.8.-" evidence="12 13"/>
<evidence type="ECO:0000313" key="15">
    <source>
        <dbReference type="EMBL" id="PWV95307.1"/>
    </source>
</evidence>
<dbReference type="GO" id="GO:0008808">
    <property type="term" value="F:cardiolipin synthase activity"/>
    <property type="evidence" value="ECO:0007669"/>
    <property type="project" value="UniProtKB-UniRule"/>
</dbReference>
<dbReference type="GO" id="GO:0032049">
    <property type="term" value="P:cardiolipin biosynthetic process"/>
    <property type="evidence" value="ECO:0007669"/>
    <property type="project" value="UniProtKB-UniRule"/>
</dbReference>
<feature type="active site" evidence="12">
    <location>
        <position position="222"/>
    </location>
</feature>
<dbReference type="Pfam" id="PF13396">
    <property type="entry name" value="PLDc_N"/>
    <property type="match status" value="1"/>
</dbReference>
<proteinExistence type="inferred from homology"/>
<keyword evidence="3 12" id="KW-0444">Lipid biosynthesis</keyword>
<dbReference type="InterPro" id="IPR030874">
    <property type="entry name" value="Cardiolipin_synth_Firmi"/>
</dbReference>
<keyword evidence="6" id="KW-0677">Repeat</keyword>
<comment type="function">
    <text evidence="12">Catalyzes the reversible phosphatidyl group transfer from one phosphatidylglycerol molecule to another to form cardiolipin (CL) (diphosphatidylglycerol) and glycerol.</text>
</comment>
<dbReference type="InterPro" id="IPR001736">
    <property type="entry name" value="PLipase_D/transphosphatidylase"/>
</dbReference>
<dbReference type="AlphaFoldDB" id="A0A2V2YPK7"/>
<feature type="active site" evidence="12">
    <location>
        <position position="224"/>
    </location>
</feature>
<feature type="transmembrane region" description="Helical" evidence="12">
    <location>
        <begin position="31"/>
        <end position="54"/>
    </location>
</feature>
<accession>A0A2V2YPK7</accession>
<dbReference type="CDD" id="cd09110">
    <property type="entry name" value="PLDc_CLS_1"/>
    <property type="match status" value="1"/>
</dbReference>
<evidence type="ECO:0000256" key="7">
    <source>
        <dbReference type="ARBA" id="ARBA00022989"/>
    </source>
</evidence>
<dbReference type="HAMAP" id="MF_01916">
    <property type="entry name" value="Cardiolipin_synth_Cls"/>
    <property type="match status" value="1"/>
</dbReference>
<dbReference type="PROSITE" id="PS50035">
    <property type="entry name" value="PLD"/>
    <property type="match status" value="2"/>
</dbReference>
<evidence type="ECO:0000256" key="3">
    <source>
        <dbReference type="ARBA" id="ARBA00022516"/>
    </source>
</evidence>
<dbReference type="SUPFAM" id="SSF56024">
    <property type="entry name" value="Phospholipase D/nuclease"/>
    <property type="match status" value="2"/>
</dbReference>
<dbReference type="RefSeq" id="WP_110046537.1">
    <property type="nucleotide sequence ID" value="NZ_CP054612.1"/>
</dbReference>
<dbReference type="Pfam" id="PF13091">
    <property type="entry name" value="PLDc_2"/>
    <property type="match status" value="2"/>
</dbReference>
<gene>
    <name evidence="15" type="ORF">DFQ01_12819</name>
</gene>
<evidence type="ECO:0000256" key="2">
    <source>
        <dbReference type="ARBA" id="ARBA00022475"/>
    </source>
</evidence>
<reference evidence="15 16" key="1">
    <citation type="submission" date="2018-05" db="EMBL/GenBank/DDBJ databases">
        <title>Genomic Encyclopedia of Type Strains, Phase III (KMG-III): the genomes of soil and plant-associated and newly described type strains.</title>
        <authorList>
            <person name="Whitman W."/>
        </authorList>
    </citation>
    <scope>NUCLEOTIDE SEQUENCE [LARGE SCALE GENOMIC DNA]</scope>
    <source>
        <strain evidence="15 16">CECT 5696</strain>
    </source>
</reference>
<dbReference type="GO" id="GO:0005886">
    <property type="term" value="C:plasma membrane"/>
    <property type="evidence" value="ECO:0007669"/>
    <property type="project" value="UniProtKB-SubCell"/>
</dbReference>
<dbReference type="Gene3D" id="3.30.870.10">
    <property type="entry name" value="Endonuclease Chain A"/>
    <property type="match status" value="2"/>
</dbReference>
<feature type="active site" evidence="12">
    <location>
        <position position="401"/>
    </location>
</feature>
<dbReference type="InterPro" id="IPR027379">
    <property type="entry name" value="CLS_N"/>
</dbReference>
<evidence type="ECO:0000256" key="10">
    <source>
        <dbReference type="ARBA" id="ARBA00023209"/>
    </source>
</evidence>
<evidence type="ECO:0000313" key="16">
    <source>
        <dbReference type="Proteomes" id="UP000246635"/>
    </source>
</evidence>
<comment type="caution">
    <text evidence="15">The sequence shown here is derived from an EMBL/GenBank/DDBJ whole genome shotgun (WGS) entry which is preliminary data.</text>
</comment>
<evidence type="ECO:0000256" key="9">
    <source>
        <dbReference type="ARBA" id="ARBA00023136"/>
    </source>
</evidence>
<keyword evidence="7 12" id="KW-1133">Transmembrane helix</keyword>
<evidence type="ECO:0000256" key="13">
    <source>
        <dbReference type="NCBIfam" id="TIGR04265"/>
    </source>
</evidence>
<feature type="active site" evidence="12">
    <location>
        <position position="406"/>
    </location>
</feature>
<comment type="similarity">
    <text evidence="12">Belongs to the phospholipase D family. Cardiolipin synthase subfamily.</text>
</comment>
<evidence type="ECO:0000256" key="12">
    <source>
        <dbReference type="HAMAP-Rule" id="MF_01916"/>
    </source>
</evidence>
<protein>
    <recommendedName>
        <fullName evidence="12 13">Cardiolipin synthase</fullName>
        <shortName evidence="12">CL synthase</shortName>
        <ecNumber evidence="12 13">2.7.8.-</ecNumber>
    </recommendedName>
</protein>
<keyword evidence="2 12" id="KW-1003">Cell membrane</keyword>
<keyword evidence="9 12" id="KW-0472">Membrane</keyword>
<keyword evidence="5 12" id="KW-0812">Transmembrane</keyword>
<dbReference type="OrthoDB" id="9762009at2"/>
<evidence type="ECO:0000256" key="5">
    <source>
        <dbReference type="ARBA" id="ARBA00022692"/>
    </source>
</evidence>
<dbReference type="NCBIfam" id="TIGR04265">
    <property type="entry name" value="bac_cardiolipin"/>
    <property type="match status" value="1"/>
</dbReference>
<evidence type="ECO:0000256" key="4">
    <source>
        <dbReference type="ARBA" id="ARBA00022679"/>
    </source>
</evidence>
<keyword evidence="8 12" id="KW-0443">Lipid metabolism</keyword>
<keyword evidence="4 12" id="KW-0808">Transferase</keyword>